<dbReference type="AlphaFoldDB" id="A0A8S9PWY8"/>
<reference evidence="1" key="1">
    <citation type="submission" date="2019-12" db="EMBL/GenBank/DDBJ databases">
        <title>Genome sequencing and annotation of Brassica cretica.</title>
        <authorList>
            <person name="Studholme D.J."/>
            <person name="Sarris P."/>
        </authorList>
    </citation>
    <scope>NUCLEOTIDE SEQUENCE</scope>
    <source>
        <strain evidence="1">PFS-109/04</strain>
        <tissue evidence="1">Leaf</tissue>
    </source>
</reference>
<protein>
    <submittedName>
        <fullName evidence="1">Uncharacterized protein</fullName>
    </submittedName>
</protein>
<comment type="caution">
    <text evidence="1">The sequence shown here is derived from an EMBL/GenBank/DDBJ whole genome shotgun (WGS) entry which is preliminary data.</text>
</comment>
<dbReference type="EMBL" id="QGKX02001347">
    <property type="protein sequence ID" value="KAF3527097.1"/>
    <property type="molecule type" value="Genomic_DNA"/>
</dbReference>
<sequence>MATSWLDHDQYFGASWLVCDSQGLPSRRAFAPIRSSLEASLTSLMWVVEALQDLRVGKVVVELSSAMVPGWGWRPGFIISLTLQVDEVNSNGVTISIYPCHEGCCFGIY</sequence>
<dbReference type="Proteomes" id="UP000712600">
    <property type="component" value="Unassembled WGS sequence"/>
</dbReference>
<evidence type="ECO:0000313" key="2">
    <source>
        <dbReference type="Proteomes" id="UP000712600"/>
    </source>
</evidence>
<gene>
    <name evidence="1" type="ORF">F2Q69_00050419</name>
</gene>
<proteinExistence type="predicted"/>
<name>A0A8S9PWY8_BRACR</name>
<evidence type="ECO:0000313" key="1">
    <source>
        <dbReference type="EMBL" id="KAF3527097.1"/>
    </source>
</evidence>
<organism evidence="1 2">
    <name type="scientific">Brassica cretica</name>
    <name type="common">Mustard</name>
    <dbReference type="NCBI Taxonomy" id="69181"/>
    <lineage>
        <taxon>Eukaryota</taxon>
        <taxon>Viridiplantae</taxon>
        <taxon>Streptophyta</taxon>
        <taxon>Embryophyta</taxon>
        <taxon>Tracheophyta</taxon>
        <taxon>Spermatophyta</taxon>
        <taxon>Magnoliopsida</taxon>
        <taxon>eudicotyledons</taxon>
        <taxon>Gunneridae</taxon>
        <taxon>Pentapetalae</taxon>
        <taxon>rosids</taxon>
        <taxon>malvids</taxon>
        <taxon>Brassicales</taxon>
        <taxon>Brassicaceae</taxon>
        <taxon>Brassiceae</taxon>
        <taxon>Brassica</taxon>
    </lineage>
</organism>
<accession>A0A8S9PWY8</accession>